<dbReference type="GO" id="GO:0005576">
    <property type="term" value="C:extracellular region"/>
    <property type="evidence" value="ECO:0007669"/>
    <property type="project" value="UniProtKB-SubCell"/>
</dbReference>
<dbReference type="NCBIfam" id="TIGR02492">
    <property type="entry name" value="flgK_ends"/>
    <property type="match status" value="1"/>
</dbReference>
<evidence type="ECO:0000256" key="7">
    <source>
        <dbReference type="RuleBase" id="RU362065"/>
    </source>
</evidence>
<accession>A0A9W5U0Z0</accession>
<reference evidence="11" key="1">
    <citation type="journal article" date="2014" name="Int. J. Syst. Evol. Microbiol.">
        <title>Complete genome sequence of Corynebacterium casei LMG S-19264T (=DSM 44701T), isolated from a smear-ripened cheese.</title>
        <authorList>
            <consortium name="US DOE Joint Genome Institute (JGI-PGF)"/>
            <person name="Walter F."/>
            <person name="Albersmeier A."/>
            <person name="Kalinowski J."/>
            <person name="Ruckert C."/>
        </authorList>
    </citation>
    <scope>NUCLEOTIDE SEQUENCE</scope>
    <source>
        <strain evidence="11">CGMCC 1.15454</strain>
    </source>
</reference>
<evidence type="ECO:0000313" key="11">
    <source>
        <dbReference type="EMBL" id="GGB55314.1"/>
    </source>
</evidence>
<keyword evidence="11" id="KW-0966">Cell projection</keyword>
<dbReference type="Pfam" id="PF06429">
    <property type="entry name" value="Flg_bbr_C"/>
    <property type="match status" value="1"/>
</dbReference>
<gene>
    <name evidence="7 11" type="primary">flgK</name>
    <name evidence="11" type="ORF">GCM10011409_36170</name>
</gene>
<keyword evidence="5 7" id="KW-0964">Secreted</keyword>
<keyword evidence="11" id="KW-0969">Cilium</keyword>
<keyword evidence="12" id="KW-1185">Reference proteome</keyword>
<proteinExistence type="inferred from homology"/>
<comment type="subcellular location">
    <subcellularLocation>
        <location evidence="1 7">Bacterial flagellum</location>
    </subcellularLocation>
    <subcellularLocation>
        <location evidence="2 7">Secreted</location>
    </subcellularLocation>
</comment>
<dbReference type="InterPro" id="IPR053927">
    <property type="entry name" value="FlgK_helical"/>
</dbReference>
<dbReference type="AlphaFoldDB" id="A0A9W5U0Z0"/>
<evidence type="ECO:0000256" key="3">
    <source>
        <dbReference type="ARBA" id="ARBA00009677"/>
    </source>
</evidence>
<dbReference type="Proteomes" id="UP000621492">
    <property type="component" value="Unassembled WGS sequence"/>
</dbReference>
<dbReference type="InterPro" id="IPR010930">
    <property type="entry name" value="Flg_bb/hook_C_dom"/>
</dbReference>
<name>A0A9W5U0Z0_9BACI</name>
<protein>
    <recommendedName>
        <fullName evidence="4 7">Flagellar hook-associated protein 1</fullName>
        <shortName evidence="7">HAP1</shortName>
    </recommendedName>
</protein>
<dbReference type="Pfam" id="PF22638">
    <property type="entry name" value="FlgK_D1"/>
    <property type="match status" value="1"/>
</dbReference>
<dbReference type="GO" id="GO:0044780">
    <property type="term" value="P:bacterial-type flagellum assembly"/>
    <property type="evidence" value="ECO:0007669"/>
    <property type="project" value="InterPro"/>
</dbReference>
<keyword evidence="6 7" id="KW-0975">Bacterial flagellum</keyword>
<dbReference type="GO" id="GO:0009424">
    <property type="term" value="C:bacterial-type flagellum hook"/>
    <property type="evidence" value="ECO:0007669"/>
    <property type="project" value="UniProtKB-UniRule"/>
</dbReference>
<organism evidence="11 12">
    <name type="scientific">Lentibacillus populi</name>
    <dbReference type="NCBI Taxonomy" id="1827502"/>
    <lineage>
        <taxon>Bacteria</taxon>
        <taxon>Bacillati</taxon>
        <taxon>Bacillota</taxon>
        <taxon>Bacilli</taxon>
        <taxon>Bacillales</taxon>
        <taxon>Bacillaceae</taxon>
        <taxon>Lentibacillus</taxon>
    </lineage>
</organism>
<evidence type="ECO:0000256" key="1">
    <source>
        <dbReference type="ARBA" id="ARBA00004365"/>
    </source>
</evidence>
<comment type="similarity">
    <text evidence="3 7">Belongs to the flagella basal body rod proteins family.</text>
</comment>
<evidence type="ECO:0000256" key="4">
    <source>
        <dbReference type="ARBA" id="ARBA00016244"/>
    </source>
</evidence>
<dbReference type="InterPro" id="IPR019776">
    <property type="entry name" value="Flagellar_basal_body_rod_CS"/>
</dbReference>
<feature type="domain" description="Flagellar basal-body/hook protein C-terminal" evidence="9">
    <location>
        <begin position="464"/>
        <end position="503"/>
    </location>
</feature>
<dbReference type="Pfam" id="PF00460">
    <property type="entry name" value="Flg_bb_rod"/>
    <property type="match status" value="1"/>
</dbReference>
<evidence type="ECO:0000259" key="10">
    <source>
        <dbReference type="Pfam" id="PF22638"/>
    </source>
</evidence>
<reference evidence="11" key="2">
    <citation type="submission" date="2020-09" db="EMBL/GenBank/DDBJ databases">
        <authorList>
            <person name="Sun Q."/>
            <person name="Zhou Y."/>
        </authorList>
    </citation>
    <scope>NUCLEOTIDE SEQUENCE</scope>
    <source>
        <strain evidence="11">CGMCC 1.15454</strain>
    </source>
</reference>
<dbReference type="InterPro" id="IPR001444">
    <property type="entry name" value="Flag_bb_rod_N"/>
</dbReference>
<comment type="caution">
    <text evidence="11">The sequence shown here is derived from an EMBL/GenBank/DDBJ whole genome shotgun (WGS) entry which is preliminary data.</text>
</comment>
<feature type="domain" description="Flagellar basal body rod protein N-terminal" evidence="8">
    <location>
        <begin position="8"/>
        <end position="37"/>
    </location>
</feature>
<evidence type="ECO:0000256" key="5">
    <source>
        <dbReference type="ARBA" id="ARBA00022525"/>
    </source>
</evidence>
<dbReference type="EMBL" id="BMJD01000039">
    <property type="protein sequence ID" value="GGB55314.1"/>
    <property type="molecule type" value="Genomic_DNA"/>
</dbReference>
<dbReference type="PANTHER" id="PTHR30033">
    <property type="entry name" value="FLAGELLAR HOOK-ASSOCIATED PROTEIN 1"/>
    <property type="match status" value="1"/>
</dbReference>
<evidence type="ECO:0000256" key="2">
    <source>
        <dbReference type="ARBA" id="ARBA00004613"/>
    </source>
</evidence>
<sequence length="510" mass="55667">MSTFHGLEMAKQALFAQQSALYTLGNNIANANTQGYTRQRVNFETLPGYPTASRNRPQIPGQMGTGVQAGVVERIRNKFLDYQYRAENSKVGYWETKSDAISRMEELLNEPSENGLKKTMDEFWQSLQDLSGNPENSGARSVVAQRGQALANTFNYFANSLNSIRSDLKAQIDVTVTDANSLIRQVNEINQQIKSIEPHGYLANDLYDERDRLIDELSTIVNIKVSYDKSGESSLDIADGLATIEVVDNDGKSLNPPITLVNGQTGEIQEFAVTYSDGSENRNAVEMISIGNEHFDVANFPVNGSFRGFIESYGYIAEDSAGNSIVTGEYTDMLANLDKLAEEFASAFNKVHENGKDLEGNNGGAFFEFTSGIGAAESLTVSQAILDDPDLLAASSDGTAGNGDNASALAEVFDQDIPGLGKNASVREYYDSLIGDLGVRAREANRMTNNTAILRSQVDGRRMSVSSVSLDEEMSNLIKFQHAYNAAARSMTAVDEMIDRIINNMGLTGR</sequence>
<dbReference type="PANTHER" id="PTHR30033:SF1">
    <property type="entry name" value="FLAGELLAR HOOK-ASSOCIATED PROTEIN 1"/>
    <property type="match status" value="1"/>
</dbReference>
<evidence type="ECO:0000259" key="9">
    <source>
        <dbReference type="Pfam" id="PF06429"/>
    </source>
</evidence>
<dbReference type="SUPFAM" id="SSF64518">
    <property type="entry name" value="Phase 1 flagellin"/>
    <property type="match status" value="1"/>
</dbReference>
<evidence type="ECO:0000259" key="8">
    <source>
        <dbReference type="Pfam" id="PF00460"/>
    </source>
</evidence>
<keyword evidence="11" id="KW-0282">Flagellum</keyword>
<dbReference type="PROSITE" id="PS00588">
    <property type="entry name" value="FLAGELLA_BB_ROD"/>
    <property type="match status" value="1"/>
</dbReference>
<dbReference type="GO" id="GO:0005198">
    <property type="term" value="F:structural molecule activity"/>
    <property type="evidence" value="ECO:0007669"/>
    <property type="project" value="UniProtKB-UniRule"/>
</dbReference>
<evidence type="ECO:0000256" key="6">
    <source>
        <dbReference type="ARBA" id="ARBA00023143"/>
    </source>
</evidence>
<dbReference type="PRINTS" id="PR01005">
    <property type="entry name" value="FLGHOOKAP1"/>
</dbReference>
<feature type="domain" description="Flagellar hook-associated protein FlgK helical" evidence="10">
    <location>
        <begin position="102"/>
        <end position="367"/>
    </location>
</feature>
<evidence type="ECO:0000313" key="12">
    <source>
        <dbReference type="Proteomes" id="UP000621492"/>
    </source>
</evidence>
<dbReference type="InterPro" id="IPR002371">
    <property type="entry name" value="FlgK"/>
</dbReference>
<dbReference type="RefSeq" id="WP_155554869.1">
    <property type="nucleotide sequence ID" value="NZ_BMJD01000039.1"/>
</dbReference>